<dbReference type="InterPro" id="IPR050833">
    <property type="entry name" value="Poly_Biosynth_Transport"/>
</dbReference>
<dbReference type="OrthoDB" id="512217at2"/>
<gene>
    <name evidence="7" type="ORF">AMD01_01350</name>
</gene>
<keyword evidence="4 6" id="KW-1133">Transmembrane helix</keyword>
<evidence type="ECO:0000256" key="1">
    <source>
        <dbReference type="ARBA" id="ARBA00004651"/>
    </source>
</evidence>
<evidence type="ECO:0000256" key="6">
    <source>
        <dbReference type="SAM" id="Phobius"/>
    </source>
</evidence>
<name>A0A0M0LH70_9BACI</name>
<feature type="transmembrane region" description="Helical" evidence="6">
    <location>
        <begin position="96"/>
        <end position="118"/>
    </location>
</feature>
<feature type="transmembrane region" description="Helical" evidence="6">
    <location>
        <begin position="359"/>
        <end position="380"/>
    </location>
</feature>
<dbReference type="AlphaFoldDB" id="A0A0M0LH70"/>
<evidence type="ECO:0000256" key="3">
    <source>
        <dbReference type="ARBA" id="ARBA00022692"/>
    </source>
</evidence>
<dbReference type="Proteomes" id="UP000037558">
    <property type="component" value="Unassembled WGS sequence"/>
</dbReference>
<keyword evidence="5 6" id="KW-0472">Membrane</keyword>
<evidence type="ECO:0000256" key="4">
    <source>
        <dbReference type="ARBA" id="ARBA00022989"/>
    </source>
</evidence>
<evidence type="ECO:0000256" key="2">
    <source>
        <dbReference type="ARBA" id="ARBA00022475"/>
    </source>
</evidence>
<feature type="transmembrane region" description="Helical" evidence="6">
    <location>
        <begin position="14"/>
        <end position="40"/>
    </location>
</feature>
<keyword evidence="8" id="KW-1185">Reference proteome</keyword>
<dbReference type="PANTHER" id="PTHR30250:SF11">
    <property type="entry name" value="O-ANTIGEN TRANSPORTER-RELATED"/>
    <property type="match status" value="1"/>
</dbReference>
<feature type="transmembrane region" description="Helical" evidence="6">
    <location>
        <begin position="282"/>
        <end position="303"/>
    </location>
</feature>
<dbReference type="RefSeq" id="WP_053399584.1">
    <property type="nucleotide sequence ID" value="NZ_LILC01000002.1"/>
</dbReference>
<evidence type="ECO:0000256" key="5">
    <source>
        <dbReference type="ARBA" id="ARBA00023136"/>
    </source>
</evidence>
<sequence>MSTTKNLSRSTRNVIFNIFNSVIVKGVAIFVGFITIPAYITYFDNNLMLGVWFTILSVLSWILNFDLGIGNGLRNRLVTTLVENQEEKSKKYISSAYVFLTMMASALSVILCSISLVIPWNRVFNVTNTSIDPMALKLAITILMLSILLQFILRIISSILYALQLSFVPNLLSLITSIILLVFVITSNNYFEHKDIVALAIVYFLAVNVPLLVTTLLVFNTRLKSFRPSISFFEWEYAKDTFKVGSAFLGLQLEAMIINNTSIFLITWLLGSLYVVEYNIYIKVFSLVSTVFSLITVPIWSAVTRAQSQGNYVWIRKTIRVLQLVGITLSVGQLVFLPVMQFLFNMWLESNSIIVDYKVMILFSIDQSIIIWSGICASICNGLNELKLQFKLMTAGAILIVPLSIFLTNMFDGYSGVILAHIISLIPYCIGQTIWMEKYTRRNILLVNNEILLNK</sequence>
<feature type="transmembrane region" description="Helical" evidence="6">
    <location>
        <begin position="196"/>
        <end position="219"/>
    </location>
</feature>
<feature type="transmembrane region" description="Helical" evidence="6">
    <location>
        <begin position="170"/>
        <end position="190"/>
    </location>
</feature>
<feature type="transmembrane region" description="Helical" evidence="6">
    <location>
        <begin position="257"/>
        <end position="276"/>
    </location>
</feature>
<reference evidence="8" key="1">
    <citation type="submission" date="2015-08" db="EMBL/GenBank/DDBJ databases">
        <title>Fjat-14210 dsm16467.</title>
        <authorList>
            <person name="Liu B."/>
            <person name="Wang J."/>
            <person name="Zhu Y."/>
            <person name="Liu G."/>
            <person name="Chen Q."/>
            <person name="Chen Z."/>
            <person name="Lan J."/>
            <person name="Che J."/>
            <person name="Ge C."/>
            <person name="Shi H."/>
            <person name="Pan Z."/>
            <person name="Liu X."/>
        </authorList>
    </citation>
    <scope>NUCLEOTIDE SEQUENCE [LARGE SCALE GENOMIC DNA]</scope>
    <source>
        <strain evidence="8">DSM 16467</strain>
    </source>
</reference>
<comment type="subcellular location">
    <subcellularLocation>
        <location evidence="1">Cell membrane</location>
        <topology evidence="1">Multi-pass membrane protein</topology>
    </subcellularLocation>
</comment>
<feature type="transmembrane region" description="Helical" evidence="6">
    <location>
        <begin position="417"/>
        <end position="435"/>
    </location>
</feature>
<feature type="transmembrane region" description="Helical" evidence="6">
    <location>
        <begin position="138"/>
        <end position="163"/>
    </location>
</feature>
<dbReference type="STRING" id="284581.AMD01_01350"/>
<comment type="caution">
    <text evidence="7">The sequence shown here is derived from an EMBL/GenBank/DDBJ whole genome shotgun (WGS) entry which is preliminary data.</text>
</comment>
<feature type="transmembrane region" description="Helical" evidence="6">
    <location>
        <begin position="392"/>
        <end position="411"/>
    </location>
</feature>
<organism evidence="7 8">
    <name type="scientific">Priestia koreensis</name>
    <dbReference type="NCBI Taxonomy" id="284581"/>
    <lineage>
        <taxon>Bacteria</taxon>
        <taxon>Bacillati</taxon>
        <taxon>Bacillota</taxon>
        <taxon>Bacilli</taxon>
        <taxon>Bacillales</taxon>
        <taxon>Bacillaceae</taxon>
        <taxon>Priestia</taxon>
    </lineage>
</organism>
<dbReference type="PANTHER" id="PTHR30250">
    <property type="entry name" value="PST FAMILY PREDICTED COLANIC ACID TRANSPORTER"/>
    <property type="match status" value="1"/>
</dbReference>
<dbReference type="PATRIC" id="fig|284581.3.peg.523"/>
<keyword evidence="3 6" id="KW-0812">Transmembrane</keyword>
<accession>A0A0M0LH70</accession>
<dbReference type="EMBL" id="LILC01000002">
    <property type="protein sequence ID" value="KOO50430.1"/>
    <property type="molecule type" value="Genomic_DNA"/>
</dbReference>
<protein>
    <recommendedName>
        <fullName evidence="9">Polysaccharide biosynthesis protein</fullName>
    </recommendedName>
</protein>
<proteinExistence type="predicted"/>
<keyword evidence="2" id="KW-1003">Cell membrane</keyword>
<evidence type="ECO:0000313" key="8">
    <source>
        <dbReference type="Proteomes" id="UP000037558"/>
    </source>
</evidence>
<evidence type="ECO:0008006" key="9">
    <source>
        <dbReference type="Google" id="ProtNLM"/>
    </source>
</evidence>
<dbReference type="GO" id="GO:0005886">
    <property type="term" value="C:plasma membrane"/>
    <property type="evidence" value="ECO:0007669"/>
    <property type="project" value="UniProtKB-SubCell"/>
</dbReference>
<evidence type="ECO:0000313" key="7">
    <source>
        <dbReference type="EMBL" id="KOO50430.1"/>
    </source>
</evidence>
<feature type="transmembrane region" description="Helical" evidence="6">
    <location>
        <begin position="324"/>
        <end position="347"/>
    </location>
</feature>
<feature type="transmembrane region" description="Helical" evidence="6">
    <location>
        <begin position="46"/>
        <end position="67"/>
    </location>
</feature>